<feature type="compositionally biased region" description="Basic residues" evidence="1">
    <location>
        <begin position="290"/>
        <end position="300"/>
    </location>
</feature>
<dbReference type="PANTHER" id="PTHR47052">
    <property type="entry name" value="CONSERVED SERINE PROLINE-RICH PROTEIN (AFU_ORTHOLOGUE AFUA_2G01790)"/>
    <property type="match status" value="1"/>
</dbReference>
<dbReference type="CDD" id="cd08681">
    <property type="entry name" value="C2_fungal_Inn1p-like"/>
    <property type="match status" value="1"/>
</dbReference>
<name>A0A438NHY5_EXOME</name>
<feature type="compositionally biased region" description="Basic and acidic residues" evidence="1">
    <location>
        <begin position="486"/>
        <end position="502"/>
    </location>
</feature>
<dbReference type="Gene3D" id="2.60.40.150">
    <property type="entry name" value="C2 domain"/>
    <property type="match status" value="1"/>
</dbReference>
<dbReference type="PROSITE" id="PS50004">
    <property type="entry name" value="C2"/>
    <property type="match status" value="1"/>
</dbReference>
<proteinExistence type="predicted"/>
<feature type="compositionally biased region" description="Polar residues" evidence="1">
    <location>
        <begin position="398"/>
        <end position="412"/>
    </location>
</feature>
<organism evidence="3 4">
    <name type="scientific">Exophiala mesophila</name>
    <name type="common">Black yeast-like fungus</name>
    <dbReference type="NCBI Taxonomy" id="212818"/>
    <lineage>
        <taxon>Eukaryota</taxon>
        <taxon>Fungi</taxon>
        <taxon>Dikarya</taxon>
        <taxon>Ascomycota</taxon>
        <taxon>Pezizomycotina</taxon>
        <taxon>Eurotiomycetes</taxon>
        <taxon>Chaetothyriomycetidae</taxon>
        <taxon>Chaetothyriales</taxon>
        <taxon>Herpotrichiellaceae</taxon>
        <taxon>Exophiala</taxon>
    </lineage>
</organism>
<feature type="compositionally biased region" description="Polar residues" evidence="1">
    <location>
        <begin position="818"/>
        <end position="852"/>
    </location>
</feature>
<dbReference type="InterPro" id="IPR000008">
    <property type="entry name" value="C2_dom"/>
</dbReference>
<feature type="compositionally biased region" description="Basic and acidic residues" evidence="1">
    <location>
        <begin position="680"/>
        <end position="695"/>
    </location>
</feature>
<evidence type="ECO:0000256" key="1">
    <source>
        <dbReference type="SAM" id="MobiDB-lite"/>
    </source>
</evidence>
<dbReference type="AlphaFoldDB" id="A0A438NHY5"/>
<feature type="compositionally biased region" description="Polar residues" evidence="1">
    <location>
        <begin position="301"/>
        <end position="314"/>
    </location>
</feature>
<dbReference type="EMBL" id="NAJM01000002">
    <property type="protein sequence ID" value="RVX75331.1"/>
    <property type="molecule type" value="Genomic_DNA"/>
</dbReference>
<protein>
    <recommendedName>
        <fullName evidence="2">C2 domain-containing protein</fullName>
    </recommendedName>
</protein>
<evidence type="ECO:0000259" key="2">
    <source>
        <dbReference type="PROSITE" id="PS50004"/>
    </source>
</evidence>
<feature type="region of interest" description="Disordered" evidence="1">
    <location>
        <begin position="149"/>
        <end position="909"/>
    </location>
</feature>
<comment type="caution">
    <text evidence="3">The sequence shown here is derived from an EMBL/GenBank/DDBJ whole genome shotgun (WGS) entry which is preliminary data.</text>
</comment>
<dbReference type="InterPro" id="IPR052981">
    <property type="entry name" value="Ingression_C2_domain"/>
</dbReference>
<dbReference type="InterPro" id="IPR037791">
    <property type="entry name" value="C2_fungal_Inn1"/>
</dbReference>
<dbReference type="Proteomes" id="UP000288859">
    <property type="component" value="Unassembled WGS sequence"/>
</dbReference>
<feature type="compositionally biased region" description="Polar residues" evidence="1">
    <location>
        <begin position="518"/>
        <end position="529"/>
    </location>
</feature>
<dbReference type="InterPro" id="IPR035892">
    <property type="entry name" value="C2_domain_sf"/>
</dbReference>
<dbReference type="SMART" id="SM00239">
    <property type="entry name" value="C2"/>
    <property type="match status" value="1"/>
</dbReference>
<feature type="compositionally biased region" description="Basic and acidic residues" evidence="1">
    <location>
        <begin position="721"/>
        <end position="743"/>
    </location>
</feature>
<feature type="compositionally biased region" description="Polar residues" evidence="1">
    <location>
        <begin position="362"/>
        <end position="382"/>
    </location>
</feature>
<dbReference type="VEuPathDB" id="FungiDB:PV10_00168"/>
<feature type="compositionally biased region" description="Basic and acidic residues" evidence="1">
    <location>
        <begin position="605"/>
        <end position="615"/>
    </location>
</feature>
<evidence type="ECO:0000313" key="3">
    <source>
        <dbReference type="EMBL" id="RVX75331.1"/>
    </source>
</evidence>
<feature type="compositionally biased region" description="Polar residues" evidence="1">
    <location>
        <begin position="764"/>
        <end position="778"/>
    </location>
</feature>
<dbReference type="PANTHER" id="PTHR47052:SF3">
    <property type="entry name" value="INGRESSION PROTEIN 1"/>
    <property type="match status" value="1"/>
</dbReference>
<feature type="compositionally biased region" description="Basic residues" evidence="1">
    <location>
        <begin position="937"/>
        <end position="946"/>
    </location>
</feature>
<accession>A0A438NHY5</accession>
<feature type="compositionally biased region" description="Low complexity" evidence="1">
    <location>
        <begin position="749"/>
        <end position="763"/>
    </location>
</feature>
<dbReference type="SUPFAM" id="SSF49562">
    <property type="entry name" value="C2 domain (Calcium/lipid-binding domain, CaLB)"/>
    <property type="match status" value="1"/>
</dbReference>
<feature type="compositionally biased region" description="Polar residues" evidence="1">
    <location>
        <begin position="591"/>
        <end position="602"/>
    </location>
</feature>
<feature type="compositionally biased region" description="Basic and acidic residues" evidence="1">
    <location>
        <begin position="705"/>
        <end position="714"/>
    </location>
</feature>
<sequence length="946" mass="105129">MATRSRGPVNAAHTAGIFADSSFDGPEIGTLVAVVDRAKNLPNRKTMGKQDPYCAMRLGKEAKKTETDRRGGQTPRWDQELRFTVHESPDYFKLKCSIFNDDKKTDLIGEAWMDLHDVIVPGGGKNDLWHQLNFKGKYAGDIRVELTYYDTRPRPETPSTSEKKRQRLREKSLQSTGDTGLNNAPGARQLGPREITRRPLPPGPGGASSPVNLPHTPEQQPSPIQTDYPPDVWVPERSNNTNAMLHPRKHAVMPETPDDIGFDMPNQYPPQPYDQSPSHQYDPSVDTRPTPHHSHQKRNSQHQYSPYSEPNVQASPRRDDFRRSQGYGPDRYGNHDAYAADQNDPLPHDHSSRNSIGRPPSNFDSTTPPQSPQAPINSSPYHSSPPHRTSPQPPPLANAQSQSWQRRGSASPTKHAPYRDSPLRQSISQYEIPHQRHGQFAAESGEDDAPPPPPAHGGQMVRIPDGFSSPQRPSSNYAPNTPTKRGSVEDRSPLQRLEHDPYPDQGLSDQAQDRRHSPMQQLSLTSSNDYEPYRSDLGQDAYHQRPIHHTSPTNMTYDGPGPSYDRPTSRQSPSEPRGLPRPTDYGEYNPYSPSRSRTTLDGNESADKNRMHRSDPVIVRPRAISPNAGYHIPRKSITPTPSTPEVHSLGSTPYGPDSYDVLNPGTSPMYEDDPFATPEQRQELARQREVEKLRDQGPIIGNDGRVIDPSDHLPSDTWAPEPERKNRKPEHVIKIRTREEARMHQRTGSSPSSVQPLSISTSPGQASPQIPFTSQPQFAPTPPAKVPLSPQGDSPSGRNRLKKPQPTRPLPAQPYPLAQTSPAVMTTSAQSTTPNRPSPTTHAYTMGSSPSAGQMPRPSSRDYKMPRPSSRDYQVPTVDHRASRELPSRPAYSSSPTKPSYPPAPYATDYDKYGEDSLALELSTIDIGPSRGGRTALRPHRGYAGY</sequence>
<feature type="compositionally biased region" description="Basic and acidic residues" evidence="1">
    <location>
        <begin position="878"/>
        <end position="887"/>
    </location>
</feature>
<feature type="domain" description="C2" evidence="2">
    <location>
        <begin position="11"/>
        <end position="130"/>
    </location>
</feature>
<reference evidence="3 4" key="1">
    <citation type="submission" date="2017-03" db="EMBL/GenBank/DDBJ databases">
        <title>Genomes of endolithic fungi from Antarctica.</title>
        <authorList>
            <person name="Coleine C."/>
            <person name="Masonjones S."/>
            <person name="Stajich J.E."/>
        </authorList>
    </citation>
    <scope>NUCLEOTIDE SEQUENCE [LARGE SCALE GENOMIC DNA]</scope>
    <source>
        <strain evidence="3 4">CCFEE 6314</strain>
    </source>
</reference>
<feature type="compositionally biased region" description="Polar residues" evidence="1">
    <location>
        <begin position="637"/>
        <end position="651"/>
    </location>
</feature>
<feature type="region of interest" description="Disordered" evidence="1">
    <location>
        <begin position="926"/>
        <end position="946"/>
    </location>
</feature>
<feature type="compositionally biased region" description="Polar residues" evidence="1">
    <location>
        <begin position="173"/>
        <end position="182"/>
    </location>
</feature>
<gene>
    <name evidence="3" type="ORF">B0A52_00684</name>
</gene>
<feature type="compositionally biased region" description="Polar residues" evidence="1">
    <location>
        <begin position="468"/>
        <end position="484"/>
    </location>
</feature>
<dbReference type="Pfam" id="PF00168">
    <property type="entry name" value="C2"/>
    <property type="match status" value="1"/>
</dbReference>
<evidence type="ECO:0000313" key="4">
    <source>
        <dbReference type="Proteomes" id="UP000288859"/>
    </source>
</evidence>
<dbReference type="OrthoDB" id="270970at2759"/>